<gene>
    <name evidence="2" type="ORF">Z518_04811</name>
</gene>
<keyword evidence="3" id="KW-1185">Reference proteome</keyword>
<accession>A0A0D2JCJ2</accession>
<evidence type="ECO:0000256" key="1">
    <source>
        <dbReference type="SAM" id="MobiDB-lite"/>
    </source>
</evidence>
<dbReference type="EMBL" id="KN847477">
    <property type="protein sequence ID" value="KIX06835.1"/>
    <property type="molecule type" value="Genomic_DNA"/>
</dbReference>
<dbReference type="STRING" id="1442369.A0A0D2JCJ2"/>
<feature type="region of interest" description="Disordered" evidence="1">
    <location>
        <begin position="1"/>
        <end position="119"/>
    </location>
</feature>
<dbReference type="SUPFAM" id="SSF57959">
    <property type="entry name" value="Leucine zipper domain"/>
    <property type="match status" value="1"/>
</dbReference>
<reference evidence="2 3" key="1">
    <citation type="submission" date="2015-01" db="EMBL/GenBank/DDBJ databases">
        <title>The Genome Sequence of Rhinocladiella mackenzie CBS 650.93.</title>
        <authorList>
            <consortium name="The Broad Institute Genomics Platform"/>
            <person name="Cuomo C."/>
            <person name="de Hoog S."/>
            <person name="Gorbushina A."/>
            <person name="Stielow B."/>
            <person name="Teixiera M."/>
            <person name="Abouelleil A."/>
            <person name="Chapman S.B."/>
            <person name="Priest M."/>
            <person name="Young S.K."/>
            <person name="Wortman J."/>
            <person name="Nusbaum C."/>
            <person name="Birren B."/>
        </authorList>
    </citation>
    <scope>NUCLEOTIDE SEQUENCE [LARGE SCALE GENOMIC DNA]</scope>
    <source>
        <strain evidence="2 3">CBS 650.93</strain>
    </source>
</reference>
<dbReference type="RefSeq" id="XP_013273971.1">
    <property type="nucleotide sequence ID" value="XM_013418517.1"/>
</dbReference>
<dbReference type="PANTHER" id="PTHR40618:SF1">
    <property type="entry name" value="B-ZIP TRANSCRIPTION FACTOR (EUROFUNG)"/>
    <property type="match status" value="1"/>
</dbReference>
<dbReference type="OrthoDB" id="545169at2759"/>
<dbReference type="Gene3D" id="1.20.5.170">
    <property type="match status" value="1"/>
</dbReference>
<feature type="region of interest" description="Disordered" evidence="1">
    <location>
        <begin position="197"/>
        <end position="232"/>
    </location>
</feature>
<organism evidence="2 3">
    <name type="scientific">Rhinocladiella mackenziei CBS 650.93</name>
    <dbReference type="NCBI Taxonomy" id="1442369"/>
    <lineage>
        <taxon>Eukaryota</taxon>
        <taxon>Fungi</taxon>
        <taxon>Dikarya</taxon>
        <taxon>Ascomycota</taxon>
        <taxon>Pezizomycotina</taxon>
        <taxon>Eurotiomycetes</taxon>
        <taxon>Chaetothyriomycetidae</taxon>
        <taxon>Chaetothyriales</taxon>
        <taxon>Herpotrichiellaceae</taxon>
        <taxon>Rhinocladiella</taxon>
    </lineage>
</organism>
<dbReference type="CDD" id="cd14688">
    <property type="entry name" value="bZIP_YAP"/>
    <property type="match status" value="1"/>
</dbReference>
<dbReference type="AlphaFoldDB" id="A0A0D2JCJ2"/>
<feature type="compositionally biased region" description="Polar residues" evidence="1">
    <location>
        <begin position="59"/>
        <end position="80"/>
    </location>
</feature>
<dbReference type="GO" id="GO:0003700">
    <property type="term" value="F:DNA-binding transcription factor activity"/>
    <property type="evidence" value="ECO:0007669"/>
    <property type="project" value="InterPro"/>
</dbReference>
<dbReference type="Proteomes" id="UP000053617">
    <property type="component" value="Unassembled WGS sequence"/>
</dbReference>
<dbReference type="InterPro" id="IPR046347">
    <property type="entry name" value="bZIP_sf"/>
</dbReference>
<proteinExistence type="predicted"/>
<name>A0A0D2JCJ2_9EURO</name>
<feature type="compositionally biased region" description="Polar residues" evidence="1">
    <location>
        <begin position="216"/>
        <end position="232"/>
    </location>
</feature>
<dbReference type="PANTHER" id="PTHR40618">
    <property type="entry name" value="B-ZIP TRANSCRIPTION FACTOR (EUROFUNG)-RELATED"/>
    <property type="match status" value="1"/>
</dbReference>
<evidence type="ECO:0008006" key="4">
    <source>
        <dbReference type="Google" id="ProtNLM"/>
    </source>
</evidence>
<dbReference type="GeneID" id="25292882"/>
<evidence type="ECO:0000313" key="2">
    <source>
        <dbReference type="EMBL" id="KIX06835.1"/>
    </source>
</evidence>
<sequence>MQYVLISNRPPHRSLGGDLDILSASQYPHALTQPYEEMEQSPRKRKATLSSHRDGSLSLAKTRSESTPSSANEAEQAQPQKKTKSTKRPSNEDEQTETRKQRGRPRLNTQDETAADRRRTQIRLAQRAYRHHKETTISTLKAKITDLQSTIEQMNKTFLTLHDNMVDAGILTSHYSLGRQLQAATEEFMQVAKMALPESDEENIAKITRGEPKRSSPASVNHESNRRGSANG</sequence>
<dbReference type="HOGENOM" id="CLU_1195436_0_0_1"/>
<protein>
    <recommendedName>
        <fullName evidence="4">BZIP domain-containing protein</fullName>
    </recommendedName>
</protein>
<dbReference type="VEuPathDB" id="FungiDB:Z518_04811"/>
<evidence type="ECO:0000313" key="3">
    <source>
        <dbReference type="Proteomes" id="UP000053617"/>
    </source>
</evidence>